<accession>A0A2H3J4C8</accession>
<feature type="region of interest" description="Disordered" evidence="1">
    <location>
        <begin position="164"/>
        <end position="185"/>
    </location>
</feature>
<feature type="compositionally biased region" description="Polar residues" evidence="1">
    <location>
        <begin position="130"/>
        <end position="148"/>
    </location>
</feature>
<evidence type="ECO:0000313" key="3">
    <source>
        <dbReference type="Proteomes" id="UP000218811"/>
    </source>
</evidence>
<dbReference type="Proteomes" id="UP000218811">
    <property type="component" value="Unassembled WGS sequence"/>
</dbReference>
<name>A0A2H3J4C8_WOLCO</name>
<dbReference type="EMBL" id="KB467876">
    <property type="protein sequence ID" value="PCH36525.1"/>
    <property type="molecule type" value="Genomic_DNA"/>
</dbReference>
<feature type="compositionally biased region" description="Pro residues" evidence="1">
    <location>
        <begin position="173"/>
        <end position="185"/>
    </location>
</feature>
<keyword evidence="3" id="KW-1185">Reference proteome</keyword>
<gene>
    <name evidence="2" type="ORF">WOLCODRAFT_157237</name>
</gene>
<reference evidence="2 3" key="1">
    <citation type="journal article" date="2012" name="Science">
        <title>The Paleozoic origin of enzymatic lignin decomposition reconstructed from 31 fungal genomes.</title>
        <authorList>
            <person name="Floudas D."/>
            <person name="Binder M."/>
            <person name="Riley R."/>
            <person name="Barry K."/>
            <person name="Blanchette R.A."/>
            <person name="Henrissat B."/>
            <person name="Martinez A.T."/>
            <person name="Otillar R."/>
            <person name="Spatafora J.W."/>
            <person name="Yadav J.S."/>
            <person name="Aerts A."/>
            <person name="Benoit I."/>
            <person name="Boyd A."/>
            <person name="Carlson A."/>
            <person name="Copeland A."/>
            <person name="Coutinho P.M."/>
            <person name="de Vries R.P."/>
            <person name="Ferreira P."/>
            <person name="Findley K."/>
            <person name="Foster B."/>
            <person name="Gaskell J."/>
            <person name="Glotzer D."/>
            <person name="Gorecki P."/>
            <person name="Heitman J."/>
            <person name="Hesse C."/>
            <person name="Hori C."/>
            <person name="Igarashi K."/>
            <person name="Jurgens J.A."/>
            <person name="Kallen N."/>
            <person name="Kersten P."/>
            <person name="Kohler A."/>
            <person name="Kuees U."/>
            <person name="Kumar T.K.A."/>
            <person name="Kuo A."/>
            <person name="LaButti K."/>
            <person name="Larrondo L.F."/>
            <person name="Lindquist E."/>
            <person name="Ling A."/>
            <person name="Lombard V."/>
            <person name="Lucas S."/>
            <person name="Lundell T."/>
            <person name="Martin R."/>
            <person name="McLaughlin D.J."/>
            <person name="Morgenstern I."/>
            <person name="Morin E."/>
            <person name="Murat C."/>
            <person name="Nagy L.G."/>
            <person name="Nolan M."/>
            <person name="Ohm R.A."/>
            <person name="Patyshakuliyeva A."/>
            <person name="Rokas A."/>
            <person name="Ruiz-Duenas F.J."/>
            <person name="Sabat G."/>
            <person name="Salamov A."/>
            <person name="Samejima M."/>
            <person name="Schmutz J."/>
            <person name="Slot J.C."/>
            <person name="St John F."/>
            <person name="Stenlid J."/>
            <person name="Sun H."/>
            <person name="Sun S."/>
            <person name="Syed K."/>
            <person name="Tsang A."/>
            <person name="Wiebenga A."/>
            <person name="Young D."/>
            <person name="Pisabarro A."/>
            <person name="Eastwood D.C."/>
            <person name="Martin F."/>
            <person name="Cullen D."/>
            <person name="Grigoriev I.V."/>
            <person name="Hibbett D.S."/>
        </authorList>
    </citation>
    <scope>NUCLEOTIDE SEQUENCE [LARGE SCALE GENOMIC DNA]</scope>
    <source>
        <strain evidence="2 3">MD-104</strain>
    </source>
</reference>
<organism evidence="2 3">
    <name type="scientific">Wolfiporia cocos (strain MD-104)</name>
    <name type="common">Brown rot fungus</name>
    <dbReference type="NCBI Taxonomy" id="742152"/>
    <lineage>
        <taxon>Eukaryota</taxon>
        <taxon>Fungi</taxon>
        <taxon>Dikarya</taxon>
        <taxon>Basidiomycota</taxon>
        <taxon>Agaricomycotina</taxon>
        <taxon>Agaricomycetes</taxon>
        <taxon>Polyporales</taxon>
        <taxon>Phaeolaceae</taxon>
        <taxon>Wolfiporia</taxon>
    </lineage>
</organism>
<dbReference type="OrthoDB" id="79830at2759"/>
<proteinExistence type="predicted"/>
<feature type="compositionally biased region" description="Polar residues" evidence="1">
    <location>
        <begin position="92"/>
        <end position="104"/>
    </location>
</feature>
<sequence>MAFIEIVNEVTKSVKEPDVNNPYNWEGAWIPDVDDIDLLHPLKRTWQQMKDLEVGVKQSQPRLTEQMIIEVTILKGAKRSRPDPNTKFLNPAVNSGQKSRQSTWCHLDDSDDREDADNDGSQPKKRRIASTPNRHSDSSPSPEVTNINVDDALSAPVTKPMEAVEPLSQPSTPASPPVSTPTPVPVPHPAVTPLLPSPVIYGSSSSHIGQLFTCNSYAPREPSKLQTSITIDQDSEEETDSCQEHDSTMMHAPVPQLAELIASQEYPPLVHTLTPSASMVPISAQEHPANMHTPAKAHLQYQGHYDPE</sequence>
<evidence type="ECO:0000313" key="2">
    <source>
        <dbReference type="EMBL" id="PCH36525.1"/>
    </source>
</evidence>
<feature type="compositionally biased region" description="Acidic residues" evidence="1">
    <location>
        <begin position="109"/>
        <end position="118"/>
    </location>
</feature>
<protein>
    <submittedName>
        <fullName evidence="2">Uncharacterized protein</fullName>
    </submittedName>
</protein>
<feature type="region of interest" description="Disordered" evidence="1">
    <location>
        <begin position="79"/>
        <end position="148"/>
    </location>
</feature>
<evidence type="ECO:0000256" key="1">
    <source>
        <dbReference type="SAM" id="MobiDB-lite"/>
    </source>
</evidence>
<dbReference type="AlphaFoldDB" id="A0A2H3J4C8"/>